<feature type="domain" description="SH3b" evidence="2">
    <location>
        <begin position="119"/>
        <end position="184"/>
    </location>
</feature>
<dbReference type="KEGG" id="taz:TREAZ_1403"/>
<organism evidence="3 4">
    <name type="scientific">Leadbettera azotonutricia (strain ATCC BAA-888 / DSM 13862 / ZAS-9)</name>
    <name type="common">Treponema azotonutricium</name>
    <dbReference type="NCBI Taxonomy" id="545695"/>
    <lineage>
        <taxon>Bacteria</taxon>
        <taxon>Pseudomonadati</taxon>
        <taxon>Spirochaetota</taxon>
        <taxon>Spirochaetia</taxon>
        <taxon>Spirochaetales</taxon>
        <taxon>Breznakiellaceae</taxon>
        <taxon>Leadbettera</taxon>
    </lineage>
</organism>
<gene>
    <name evidence="3" type="ordered locus">TREAZ_1403</name>
</gene>
<sequence length="515" mass="57147">MVLHKKTGEFRFALNLTLLIILIALLSSCSRRLGYGILLWAAEEPPIPSGTVLPVYIRSNIDQVWVAGIPSEYRVKGDRIDKFEIPLAKLELAGSKKKALQRAEAFAPYALTYAETIQDGLPIRESPDNGARRVYRLKHREIIKILSPAKGNAAVGTTGIPLPGEWFRVLTEDGTTGYCFSYRLKLFEHSGGALAALPQDTQIADDPDLEELLARRWSAEAYGSMVNSRRIVLEDLSQHWGFDPGQDTGMAHIKIKDLDRSFSYTGIKSTGTRSWRFEESTLQMELRSDTTLAVQFIEEGGALRTILFVALSTEVDDLIEQETSRREGLFNTIYTQGPGYTSHNYGTITFSEDGRFTWTGYDLLTPQVIPASALGNGSVSMRLFLAAALADRYAGAFTLYFGGVSGASSGVNFMYSLDSQGFRLEYVPDTSLDIVTVSRRASSPLVLYFFRVDPPPELSEFGTDMNQPSYSDAISGLRQDGAFMEDDDYYSYDENQGSPEDDDSGYLDDDSPTDF</sequence>
<dbReference type="EMBL" id="CP001841">
    <property type="protein sequence ID" value="AEF81436.1"/>
    <property type="molecule type" value="Genomic_DNA"/>
</dbReference>
<protein>
    <submittedName>
        <fullName evidence="3">Putative lipoprotein</fullName>
    </submittedName>
</protein>
<evidence type="ECO:0000313" key="3">
    <source>
        <dbReference type="EMBL" id="AEF81436.1"/>
    </source>
</evidence>
<dbReference type="Proteomes" id="UP000009222">
    <property type="component" value="Chromosome"/>
</dbReference>
<evidence type="ECO:0000259" key="2">
    <source>
        <dbReference type="Pfam" id="PF08239"/>
    </source>
</evidence>
<dbReference type="STRING" id="545695.TREAZ_1403"/>
<dbReference type="eggNOG" id="ENOG5033XG8">
    <property type="taxonomic scope" value="Bacteria"/>
</dbReference>
<keyword evidence="3" id="KW-0449">Lipoprotein</keyword>
<dbReference type="HOGENOM" id="CLU_628383_0_0_12"/>
<name>F5YFA2_LEAAZ</name>
<accession>F5YFA2</accession>
<evidence type="ECO:0000313" key="4">
    <source>
        <dbReference type="Proteomes" id="UP000009222"/>
    </source>
</evidence>
<dbReference type="AlphaFoldDB" id="F5YFA2"/>
<reference evidence="4" key="1">
    <citation type="submission" date="2009-12" db="EMBL/GenBank/DDBJ databases">
        <title>Complete sequence of Treponema azotonutricium strain ZAS-9.</title>
        <authorList>
            <person name="Tetu S.G."/>
            <person name="Matson E."/>
            <person name="Ren Q."/>
            <person name="Seshadri R."/>
            <person name="Elbourne L."/>
            <person name="Hassan K.A."/>
            <person name="Durkin A."/>
            <person name="Radune D."/>
            <person name="Mohamoud Y."/>
            <person name="Shay R."/>
            <person name="Jin S."/>
            <person name="Zhang X."/>
            <person name="Lucey K."/>
            <person name="Ballor N.R."/>
            <person name="Ottesen E."/>
            <person name="Rosenthal R."/>
            <person name="Allen A."/>
            <person name="Leadbetter J.R."/>
            <person name="Paulsen I.T."/>
        </authorList>
    </citation>
    <scope>NUCLEOTIDE SEQUENCE [LARGE SCALE GENOMIC DNA]</scope>
    <source>
        <strain evidence="4">ATCC BAA-888 / DSM 13862 / ZAS-9</strain>
    </source>
</reference>
<proteinExistence type="predicted"/>
<keyword evidence="4" id="KW-1185">Reference proteome</keyword>
<feature type="region of interest" description="Disordered" evidence="1">
    <location>
        <begin position="488"/>
        <end position="515"/>
    </location>
</feature>
<dbReference type="Pfam" id="PF08239">
    <property type="entry name" value="SH3_3"/>
    <property type="match status" value="1"/>
</dbReference>
<dbReference type="InParanoid" id="F5YFA2"/>
<dbReference type="InterPro" id="IPR003646">
    <property type="entry name" value="SH3-like_bac-type"/>
</dbReference>
<reference evidence="3 4" key="2">
    <citation type="journal article" date="2011" name="ISME J.">
        <title>RNA-seq reveals cooperative metabolic interactions between two termite-gut spirochete species in co-culture.</title>
        <authorList>
            <person name="Rosenthal A.Z."/>
            <person name="Matson E.G."/>
            <person name="Eldar A."/>
            <person name="Leadbetter J.R."/>
        </authorList>
    </citation>
    <scope>NUCLEOTIDE SEQUENCE [LARGE SCALE GENOMIC DNA]</scope>
    <source>
        <strain evidence="4">ATCC BAA-888 / DSM 13862 / ZAS-9</strain>
    </source>
</reference>
<evidence type="ECO:0000256" key="1">
    <source>
        <dbReference type="SAM" id="MobiDB-lite"/>
    </source>
</evidence>
<dbReference type="PROSITE" id="PS51257">
    <property type="entry name" value="PROKAR_LIPOPROTEIN"/>
    <property type="match status" value="1"/>
</dbReference>
<feature type="compositionally biased region" description="Acidic residues" evidence="1">
    <location>
        <begin position="499"/>
        <end position="515"/>
    </location>
</feature>
<dbReference type="RefSeq" id="WP_015710601.1">
    <property type="nucleotide sequence ID" value="NC_015577.1"/>
</dbReference>